<evidence type="ECO:0000313" key="1">
    <source>
        <dbReference type="EMBL" id="KKM89588.1"/>
    </source>
</evidence>
<accession>A0A0F9L7U8</accession>
<name>A0A0F9L7U8_9ZZZZ</name>
<comment type="caution">
    <text evidence="1">The sequence shown here is derived from an EMBL/GenBank/DDBJ whole genome shotgun (WGS) entry which is preliminary data.</text>
</comment>
<sequence>MELTELDKFPIEALVALVNRETSELNEHVARYGEHMYDPRTSAFIELHKRFEKAYNATSNS</sequence>
<protein>
    <submittedName>
        <fullName evidence="1">Uncharacterized protein</fullName>
    </submittedName>
</protein>
<organism evidence="1">
    <name type="scientific">marine sediment metagenome</name>
    <dbReference type="NCBI Taxonomy" id="412755"/>
    <lineage>
        <taxon>unclassified sequences</taxon>
        <taxon>metagenomes</taxon>
        <taxon>ecological metagenomes</taxon>
    </lineage>
</organism>
<dbReference type="EMBL" id="LAZR01006797">
    <property type="protein sequence ID" value="KKM89588.1"/>
    <property type="molecule type" value="Genomic_DNA"/>
</dbReference>
<dbReference type="AlphaFoldDB" id="A0A0F9L7U8"/>
<reference evidence="1" key="1">
    <citation type="journal article" date="2015" name="Nature">
        <title>Complex archaea that bridge the gap between prokaryotes and eukaryotes.</title>
        <authorList>
            <person name="Spang A."/>
            <person name="Saw J.H."/>
            <person name="Jorgensen S.L."/>
            <person name="Zaremba-Niedzwiedzka K."/>
            <person name="Martijn J."/>
            <person name="Lind A.E."/>
            <person name="van Eijk R."/>
            <person name="Schleper C."/>
            <person name="Guy L."/>
            <person name="Ettema T.J."/>
        </authorList>
    </citation>
    <scope>NUCLEOTIDE SEQUENCE</scope>
</reference>
<proteinExistence type="predicted"/>
<gene>
    <name evidence="1" type="ORF">LCGC14_1247240</name>
</gene>